<evidence type="ECO:0000313" key="2">
    <source>
        <dbReference type="EMBL" id="KAJ8402733.1"/>
    </source>
</evidence>
<dbReference type="Proteomes" id="UP001221898">
    <property type="component" value="Unassembled WGS sequence"/>
</dbReference>
<organism evidence="2 3">
    <name type="scientific">Aldrovandia affinis</name>
    <dbReference type="NCBI Taxonomy" id="143900"/>
    <lineage>
        <taxon>Eukaryota</taxon>
        <taxon>Metazoa</taxon>
        <taxon>Chordata</taxon>
        <taxon>Craniata</taxon>
        <taxon>Vertebrata</taxon>
        <taxon>Euteleostomi</taxon>
        <taxon>Actinopterygii</taxon>
        <taxon>Neopterygii</taxon>
        <taxon>Teleostei</taxon>
        <taxon>Notacanthiformes</taxon>
        <taxon>Halosauridae</taxon>
        <taxon>Aldrovandia</taxon>
    </lineage>
</organism>
<evidence type="ECO:0000256" key="1">
    <source>
        <dbReference type="SAM" id="MobiDB-lite"/>
    </source>
</evidence>
<evidence type="ECO:0000313" key="3">
    <source>
        <dbReference type="Proteomes" id="UP001221898"/>
    </source>
</evidence>
<dbReference type="AlphaFoldDB" id="A0AAD7WN08"/>
<name>A0AAD7WN08_9TELE</name>
<dbReference type="EMBL" id="JAINUG010000062">
    <property type="protein sequence ID" value="KAJ8402733.1"/>
    <property type="molecule type" value="Genomic_DNA"/>
</dbReference>
<proteinExistence type="predicted"/>
<feature type="region of interest" description="Disordered" evidence="1">
    <location>
        <begin position="38"/>
        <end position="58"/>
    </location>
</feature>
<comment type="caution">
    <text evidence="2">The sequence shown here is derived from an EMBL/GenBank/DDBJ whole genome shotgun (WGS) entry which is preliminary data.</text>
</comment>
<sequence>MCFPVPRDWLLAPATSSLEYAFHVTEPQRWTTLRHIAHRHQSRPRQNDSRTQAGIPVRSRTQACREQLALPILYLVFDLDCVRTPLWILTTGLDY</sequence>
<gene>
    <name evidence="2" type="ORF">AAFF_G00364050</name>
</gene>
<accession>A0AAD7WN08</accession>
<reference evidence="2" key="1">
    <citation type="journal article" date="2023" name="Science">
        <title>Genome structures resolve the early diversification of teleost fishes.</title>
        <authorList>
            <person name="Parey E."/>
            <person name="Louis A."/>
            <person name="Montfort J."/>
            <person name="Bouchez O."/>
            <person name="Roques C."/>
            <person name="Iampietro C."/>
            <person name="Lluch J."/>
            <person name="Castinel A."/>
            <person name="Donnadieu C."/>
            <person name="Desvignes T."/>
            <person name="Floi Bucao C."/>
            <person name="Jouanno E."/>
            <person name="Wen M."/>
            <person name="Mejri S."/>
            <person name="Dirks R."/>
            <person name="Jansen H."/>
            <person name="Henkel C."/>
            <person name="Chen W.J."/>
            <person name="Zahm M."/>
            <person name="Cabau C."/>
            <person name="Klopp C."/>
            <person name="Thompson A.W."/>
            <person name="Robinson-Rechavi M."/>
            <person name="Braasch I."/>
            <person name="Lecointre G."/>
            <person name="Bobe J."/>
            <person name="Postlethwait J.H."/>
            <person name="Berthelot C."/>
            <person name="Roest Crollius H."/>
            <person name="Guiguen Y."/>
        </authorList>
    </citation>
    <scope>NUCLEOTIDE SEQUENCE</scope>
    <source>
        <strain evidence="2">NC1722</strain>
    </source>
</reference>
<keyword evidence="3" id="KW-1185">Reference proteome</keyword>
<protein>
    <submittedName>
        <fullName evidence="2">Uncharacterized protein</fullName>
    </submittedName>
</protein>
<feature type="non-terminal residue" evidence="2">
    <location>
        <position position="1"/>
    </location>
</feature>